<keyword evidence="2" id="KW-1185">Reference proteome</keyword>
<dbReference type="Proteomes" id="UP001596047">
    <property type="component" value="Unassembled WGS sequence"/>
</dbReference>
<gene>
    <name evidence="1" type="ORF">ACFPYJ_18340</name>
</gene>
<dbReference type="EMBL" id="JBHSOW010000066">
    <property type="protein sequence ID" value="MFC5651029.1"/>
    <property type="molecule type" value="Genomic_DNA"/>
</dbReference>
<name>A0ABW0W1U6_9BACL</name>
<organism evidence="1 2">
    <name type="scientific">Paenibacillus solisilvae</name>
    <dbReference type="NCBI Taxonomy" id="2486751"/>
    <lineage>
        <taxon>Bacteria</taxon>
        <taxon>Bacillati</taxon>
        <taxon>Bacillota</taxon>
        <taxon>Bacilli</taxon>
        <taxon>Bacillales</taxon>
        <taxon>Paenibacillaceae</taxon>
        <taxon>Paenibacillus</taxon>
    </lineage>
</organism>
<comment type="caution">
    <text evidence="1">The sequence shown here is derived from an EMBL/GenBank/DDBJ whole genome shotgun (WGS) entry which is preliminary data.</text>
</comment>
<evidence type="ECO:0000313" key="2">
    <source>
        <dbReference type="Proteomes" id="UP001596047"/>
    </source>
</evidence>
<dbReference type="RefSeq" id="WP_379189624.1">
    <property type="nucleotide sequence ID" value="NZ_JBHSOW010000066.1"/>
</dbReference>
<accession>A0ABW0W1U6</accession>
<proteinExistence type="predicted"/>
<dbReference type="Gene3D" id="3.10.180.10">
    <property type="entry name" value="2,3-Dihydroxybiphenyl 1,2-Dioxygenase, domain 1"/>
    <property type="match status" value="1"/>
</dbReference>
<evidence type="ECO:0008006" key="3">
    <source>
        <dbReference type="Google" id="ProtNLM"/>
    </source>
</evidence>
<protein>
    <recommendedName>
        <fullName evidence="3">Glyoxalase</fullName>
    </recommendedName>
</protein>
<reference evidence="2" key="1">
    <citation type="journal article" date="2019" name="Int. J. Syst. Evol. Microbiol.">
        <title>The Global Catalogue of Microorganisms (GCM) 10K type strain sequencing project: providing services to taxonomists for standard genome sequencing and annotation.</title>
        <authorList>
            <consortium name="The Broad Institute Genomics Platform"/>
            <consortium name="The Broad Institute Genome Sequencing Center for Infectious Disease"/>
            <person name="Wu L."/>
            <person name="Ma J."/>
        </authorList>
    </citation>
    <scope>NUCLEOTIDE SEQUENCE [LARGE SCALE GENOMIC DNA]</scope>
    <source>
        <strain evidence="2">CGMCC 1.3240</strain>
    </source>
</reference>
<evidence type="ECO:0000313" key="1">
    <source>
        <dbReference type="EMBL" id="MFC5651029.1"/>
    </source>
</evidence>
<dbReference type="SUPFAM" id="SSF54593">
    <property type="entry name" value="Glyoxalase/Bleomycin resistance protein/Dihydroxybiphenyl dioxygenase"/>
    <property type="match status" value="1"/>
</dbReference>
<dbReference type="InterPro" id="IPR029068">
    <property type="entry name" value="Glyas_Bleomycin-R_OHBP_Dase"/>
</dbReference>
<sequence length="119" mass="14103">MKAVKLRPFIPSGEDYNLAQRFFEALGFEKLYSDSGLSIFRMGEQEFFLQNFHNKEFQENFMVELVVEDLDGWWTHLQTIALEEKYPIKVKEPTIYPWGKREINLIDPAGVCWHISENK</sequence>